<dbReference type="Proteomes" id="UP000597617">
    <property type="component" value="Unassembled WGS sequence"/>
</dbReference>
<evidence type="ECO:0000256" key="1">
    <source>
        <dbReference type="SAM" id="MobiDB-lite"/>
    </source>
</evidence>
<proteinExistence type="predicted"/>
<organism evidence="2 3">
    <name type="scientific">Hymenobacter jeongseonensis</name>
    <dbReference type="NCBI Taxonomy" id="2791027"/>
    <lineage>
        <taxon>Bacteria</taxon>
        <taxon>Pseudomonadati</taxon>
        <taxon>Bacteroidota</taxon>
        <taxon>Cytophagia</taxon>
        <taxon>Cytophagales</taxon>
        <taxon>Hymenobacteraceae</taxon>
        <taxon>Hymenobacter</taxon>
    </lineage>
</organism>
<accession>A0ABS0IM52</accession>
<dbReference type="RefSeq" id="WP_196283791.1">
    <property type="nucleotide sequence ID" value="NZ_JADQDQ010000012.1"/>
</dbReference>
<gene>
    <name evidence="2" type="ORF">I2I05_18780</name>
</gene>
<dbReference type="PROSITE" id="PS51257">
    <property type="entry name" value="PROKAR_LIPOPROTEIN"/>
    <property type="match status" value="1"/>
</dbReference>
<evidence type="ECO:0000313" key="3">
    <source>
        <dbReference type="Proteomes" id="UP000597617"/>
    </source>
</evidence>
<sequence>MRTSNAVFGQFKALLDLTALLVTLAGCEKTTEDSIGVPPARAAARDPEPPTKSASE</sequence>
<comment type="caution">
    <text evidence="2">The sequence shown here is derived from an EMBL/GenBank/DDBJ whole genome shotgun (WGS) entry which is preliminary data.</text>
</comment>
<dbReference type="EMBL" id="JADQDQ010000012">
    <property type="protein sequence ID" value="MBF9239445.1"/>
    <property type="molecule type" value="Genomic_DNA"/>
</dbReference>
<name>A0ABS0IM52_9BACT</name>
<keyword evidence="3" id="KW-1185">Reference proteome</keyword>
<reference evidence="2 3" key="1">
    <citation type="submission" date="2020-11" db="EMBL/GenBank/DDBJ databases">
        <authorList>
            <person name="Kim M.K."/>
        </authorList>
    </citation>
    <scope>NUCLEOTIDE SEQUENCE [LARGE SCALE GENOMIC DNA]</scope>
    <source>
        <strain evidence="2 3">BT683</strain>
    </source>
</reference>
<feature type="region of interest" description="Disordered" evidence="1">
    <location>
        <begin position="31"/>
        <end position="56"/>
    </location>
</feature>
<protein>
    <submittedName>
        <fullName evidence="2">Uncharacterized protein</fullName>
    </submittedName>
</protein>
<evidence type="ECO:0000313" key="2">
    <source>
        <dbReference type="EMBL" id="MBF9239445.1"/>
    </source>
</evidence>
<feature type="compositionally biased region" description="Basic and acidic residues" evidence="1">
    <location>
        <begin position="43"/>
        <end position="56"/>
    </location>
</feature>